<sequence>MAPPPTSSRAQFSSAAAPDTWLLHGASFSAVSEAPRTPTLMDLEREVPQASYTTLNIKLFSGPAQTAWIQLPNRVLTENPGKPQHGVFSRQCPQELKTAASLTQPA</sequence>
<name>A0AAV7U632_PLEWA</name>
<dbReference type="AlphaFoldDB" id="A0AAV7U632"/>
<evidence type="ECO:0000313" key="1">
    <source>
        <dbReference type="EMBL" id="KAJ1183549.1"/>
    </source>
</evidence>
<comment type="caution">
    <text evidence="1">The sequence shown here is derived from an EMBL/GenBank/DDBJ whole genome shotgun (WGS) entry which is preliminary data.</text>
</comment>
<evidence type="ECO:0000313" key="2">
    <source>
        <dbReference type="Proteomes" id="UP001066276"/>
    </source>
</evidence>
<organism evidence="1 2">
    <name type="scientific">Pleurodeles waltl</name>
    <name type="common">Iberian ribbed newt</name>
    <dbReference type="NCBI Taxonomy" id="8319"/>
    <lineage>
        <taxon>Eukaryota</taxon>
        <taxon>Metazoa</taxon>
        <taxon>Chordata</taxon>
        <taxon>Craniata</taxon>
        <taxon>Vertebrata</taxon>
        <taxon>Euteleostomi</taxon>
        <taxon>Amphibia</taxon>
        <taxon>Batrachia</taxon>
        <taxon>Caudata</taxon>
        <taxon>Salamandroidea</taxon>
        <taxon>Salamandridae</taxon>
        <taxon>Pleurodelinae</taxon>
        <taxon>Pleurodeles</taxon>
    </lineage>
</organism>
<dbReference type="EMBL" id="JANPWB010000005">
    <property type="protein sequence ID" value="KAJ1183549.1"/>
    <property type="molecule type" value="Genomic_DNA"/>
</dbReference>
<keyword evidence="2" id="KW-1185">Reference proteome</keyword>
<gene>
    <name evidence="1" type="ORF">NDU88_000367</name>
</gene>
<reference evidence="1" key="1">
    <citation type="journal article" date="2022" name="bioRxiv">
        <title>Sequencing and chromosome-scale assembly of the giantPleurodeles waltlgenome.</title>
        <authorList>
            <person name="Brown T."/>
            <person name="Elewa A."/>
            <person name="Iarovenko S."/>
            <person name="Subramanian E."/>
            <person name="Araus A.J."/>
            <person name="Petzold A."/>
            <person name="Susuki M."/>
            <person name="Suzuki K.-i.T."/>
            <person name="Hayashi T."/>
            <person name="Toyoda A."/>
            <person name="Oliveira C."/>
            <person name="Osipova E."/>
            <person name="Leigh N.D."/>
            <person name="Simon A."/>
            <person name="Yun M.H."/>
        </authorList>
    </citation>
    <scope>NUCLEOTIDE SEQUENCE</scope>
    <source>
        <strain evidence="1">20211129_DDA</strain>
        <tissue evidence="1">Liver</tissue>
    </source>
</reference>
<dbReference type="Proteomes" id="UP001066276">
    <property type="component" value="Chromosome 3_1"/>
</dbReference>
<protein>
    <submittedName>
        <fullName evidence="1">Uncharacterized protein</fullName>
    </submittedName>
</protein>
<proteinExistence type="predicted"/>
<accession>A0AAV7U632</accession>